<dbReference type="InterPro" id="IPR029001">
    <property type="entry name" value="ITPase-like_fam"/>
</dbReference>
<comment type="similarity">
    <text evidence="1">Belongs to the HAM1 NTPase family.</text>
</comment>
<dbReference type="Proteomes" id="UP001157914">
    <property type="component" value="Unassembled WGS sequence"/>
</dbReference>
<accession>A0ABY1P1T6</accession>
<keyword evidence="3" id="KW-0546">Nucleotide metabolism</keyword>
<dbReference type="EMBL" id="FXTT01000003">
    <property type="protein sequence ID" value="SMP23834.1"/>
    <property type="molecule type" value="Genomic_DNA"/>
</dbReference>
<comment type="caution">
    <text evidence="4">The sequence shown here is derived from an EMBL/GenBank/DDBJ whole genome shotgun (WGS) entry which is preliminary data.</text>
</comment>
<evidence type="ECO:0000313" key="4">
    <source>
        <dbReference type="EMBL" id="SMP23834.1"/>
    </source>
</evidence>
<dbReference type="PANTHER" id="PTHR11067:SF9">
    <property type="entry name" value="INOSINE TRIPHOSPHATE PYROPHOSPHATASE"/>
    <property type="match status" value="1"/>
</dbReference>
<reference evidence="4 5" key="1">
    <citation type="submission" date="2017-05" db="EMBL/GenBank/DDBJ databases">
        <authorList>
            <person name="Varghese N."/>
            <person name="Submissions S."/>
        </authorList>
    </citation>
    <scope>NUCLEOTIDE SEQUENCE [LARGE SCALE GENOMIC DNA]</scope>
    <source>
        <strain evidence="4 5">DSM 15949</strain>
    </source>
</reference>
<evidence type="ECO:0000256" key="3">
    <source>
        <dbReference type="ARBA" id="ARBA00023080"/>
    </source>
</evidence>
<proteinExistence type="inferred from homology"/>
<evidence type="ECO:0000313" key="5">
    <source>
        <dbReference type="Proteomes" id="UP001157914"/>
    </source>
</evidence>
<keyword evidence="5" id="KW-1185">Reference proteome</keyword>
<dbReference type="PANTHER" id="PTHR11067">
    <property type="entry name" value="INOSINE TRIPHOSPHATE PYROPHOSPHATASE/HAM1 PROTEIN"/>
    <property type="match status" value="1"/>
</dbReference>
<organism evidence="4 5">
    <name type="scientific">Roseibium denhamense</name>
    <dbReference type="NCBI Taxonomy" id="76305"/>
    <lineage>
        <taxon>Bacteria</taxon>
        <taxon>Pseudomonadati</taxon>
        <taxon>Pseudomonadota</taxon>
        <taxon>Alphaproteobacteria</taxon>
        <taxon>Hyphomicrobiales</taxon>
        <taxon>Stappiaceae</taxon>
        <taxon>Roseibium</taxon>
    </lineage>
</organism>
<dbReference type="RefSeq" id="WP_155193629.1">
    <property type="nucleotide sequence ID" value="NZ_BAAAEA010000002.1"/>
</dbReference>
<sequence length="221" mass="23188">MNSIAQASKGVLADTLTVAGSLVVASHNKNKIRAFKEALSGCPVPVLTAADFKLTSPEENGTTVLENALIKARDVAAQSGQAAISDDSGFCISELDDLPGAAALDWAGPDGNYDVAIERIGTLIGQKNLQTGSARFVTCIAIALPDGTAIAEEGATHGRLVWPPKGPTEGYLSVFALPGETMTVAEQLADVDLAQTHELPAYRHRKATIEKLMARLSFQDC</sequence>
<evidence type="ECO:0000256" key="1">
    <source>
        <dbReference type="ARBA" id="ARBA00008023"/>
    </source>
</evidence>
<evidence type="ECO:0000256" key="2">
    <source>
        <dbReference type="ARBA" id="ARBA00022801"/>
    </source>
</evidence>
<dbReference type="Pfam" id="PF01725">
    <property type="entry name" value="Ham1p_like"/>
    <property type="match status" value="1"/>
</dbReference>
<dbReference type="CDD" id="cd00515">
    <property type="entry name" value="HAM1"/>
    <property type="match status" value="1"/>
</dbReference>
<gene>
    <name evidence="4" type="ORF">SAMN06265374_2309</name>
</gene>
<protein>
    <submittedName>
        <fullName evidence="4">XTP/dITP diphosphohydrolase</fullName>
    </submittedName>
</protein>
<dbReference type="SUPFAM" id="SSF52972">
    <property type="entry name" value="ITPase-like"/>
    <property type="match status" value="1"/>
</dbReference>
<dbReference type="InterPro" id="IPR002637">
    <property type="entry name" value="RdgB/HAM1"/>
</dbReference>
<keyword evidence="2" id="KW-0378">Hydrolase</keyword>
<dbReference type="Gene3D" id="3.90.950.10">
    <property type="match status" value="1"/>
</dbReference>
<name>A0ABY1P1T6_9HYPH</name>